<name>A0AAD8HU49_9APIA</name>
<dbReference type="EMBL" id="JAUIZM010000007">
    <property type="protein sequence ID" value="KAK1373296.1"/>
    <property type="molecule type" value="Genomic_DNA"/>
</dbReference>
<proteinExistence type="predicted"/>
<reference evidence="1" key="2">
    <citation type="submission" date="2023-05" db="EMBL/GenBank/DDBJ databases">
        <authorList>
            <person name="Schelkunov M.I."/>
        </authorList>
    </citation>
    <scope>NUCLEOTIDE SEQUENCE</scope>
    <source>
        <strain evidence="1">Hsosn_3</strain>
        <tissue evidence="1">Leaf</tissue>
    </source>
</reference>
<gene>
    <name evidence="1" type="ORF">POM88_029489</name>
</gene>
<comment type="caution">
    <text evidence="1">The sequence shown here is derived from an EMBL/GenBank/DDBJ whole genome shotgun (WGS) entry which is preliminary data.</text>
</comment>
<protein>
    <submittedName>
        <fullName evidence="1">Uncharacterized protein</fullName>
    </submittedName>
</protein>
<organism evidence="1 2">
    <name type="scientific">Heracleum sosnowskyi</name>
    <dbReference type="NCBI Taxonomy" id="360622"/>
    <lineage>
        <taxon>Eukaryota</taxon>
        <taxon>Viridiplantae</taxon>
        <taxon>Streptophyta</taxon>
        <taxon>Embryophyta</taxon>
        <taxon>Tracheophyta</taxon>
        <taxon>Spermatophyta</taxon>
        <taxon>Magnoliopsida</taxon>
        <taxon>eudicotyledons</taxon>
        <taxon>Gunneridae</taxon>
        <taxon>Pentapetalae</taxon>
        <taxon>asterids</taxon>
        <taxon>campanulids</taxon>
        <taxon>Apiales</taxon>
        <taxon>Apiaceae</taxon>
        <taxon>Apioideae</taxon>
        <taxon>apioid superclade</taxon>
        <taxon>Tordylieae</taxon>
        <taxon>Tordyliinae</taxon>
        <taxon>Heracleum</taxon>
    </lineage>
</organism>
<reference evidence="1" key="1">
    <citation type="submission" date="2023-02" db="EMBL/GenBank/DDBJ databases">
        <title>Genome of toxic invasive species Heracleum sosnowskyi carries increased number of genes despite the absence of recent whole-genome duplications.</title>
        <authorList>
            <person name="Schelkunov M."/>
            <person name="Shtratnikova V."/>
            <person name="Makarenko M."/>
            <person name="Klepikova A."/>
            <person name="Omelchenko D."/>
            <person name="Novikova G."/>
            <person name="Obukhova E."/>
            <person name="Bogdanov V."/>
            <person name="Penin A."/>
            <person name="Logacheva M."/>
        </authorList>
    </citation>
    <scope>NUCLEOTIDE SEQUENCE</scope>
    <source>
        <strain evidence="1">Hsosn_3</strain>
        <tissue evidence="1">Leaf</tissue>
    </source>
</reference>
<accession>A0AAD8HU49</accession>
<sequence length="107" mass="11978">MVNLLGSAKCGHDSASQWLSEVLLKGVSVSRDILSFPLRTKLGRNLKALPVRRSSVCSFEESALSFQLLENFTQTVNGFVAILSITGRDLLPKSQRLLFFSNQYSWR</sequence>
<evidence type="ECO:0000313" key="2">
    <source>
        <dbReference type="Proteomes" id="UP001237642"/>
    </source>
</evidence>
<dbReference type="Proteomes" id="UP001237642">
    <property type="component" value="Unassembled WGS sequence"/>
</dbReference>
<evidence type="ECO:0000313" key="1">
    <source>
        <dbReference type="EMBL" id="KAK1373296.1"/>
    </source>
</evidence>
<keyword evidence="2" id="KW-1185">Reference proteome</keyword>
<dbReference type="AlphaFoldDB" id="A0AAD8HU49"/>